<protein>
    <submittedName>
        <fullName evidence="1">Exonuclease 1-like</fullName>
    </submittedName>
</protein>
<dbReference type="Proteomes" id="UP000250235">
    <property type="component" value="Unassembled WGS sequence"/>
</dbReference>
<proteinExistence type="predicted"/>
<keyword evidence="1" id="KW-0378">Hydrolase</keyword>
<reference evidence="1 2" key="1">
    <citation type="journal article" date="2015" name="Proc. Natl. Acad. Sci. U.S.A.">
        <title>The resurrection genome of Boea hygrometrica: A blueprint for survival of dehydration.</title>
        <authorList>
            <person name="Xiao L."/>
            <person name="Yang G."/>
            <person name="Zhang L."/>
            <person name="Yang X."/>
            <person name="Zhao S."/>
            <person name="Ji Z."/>
            <person name="Zhou Q."/>
            <person name="Hu M."/>
            <person name="Wang Y."/>
            <person name="Chen M."/>
            <person name="Xu Y."/>
            <person name="Jin H."/>
            <person name="Xiao X."/>
            <person name="Hu G."/>
            <person name="Bao F."/>
            <person name="Hu Y."/>
            <person name="Wan P."/>
            <person name="Li L."/>
            <person name="Deng X."/>
            <person name="Kuang T."/>
            <person name="Xiang C."/>
            <person name="Zhu J.K."/>
            <person name="Oliver M.J."/>
            <person name="He Y."/>
        </authorList>
    </citation>
    <scope>NUCLEOTIDE SEQUENCE [LARGE SCALE GENOMIC DNA]</scope>
    <source>
        <strain evidence="2">cv. XS01</strain>
    </source>
</reference>
<evidence type="ECO:0000313" key="1">
    <source>
        <dbReference type="EMBL" id="KZV51450.1"/>
    </source>
</evidence>
<evidence type="ECO:0000313" key="2">
    <source>
        <dbReference type="Proteomes" id="UP000250235"/>
    </source>
</evidence>
<accession>A0A2Z7CWJ0</accession>
<organism evidence="1 2">
    <name type="scientific">Dorcoceras hygrometricum</name>
    <dbReference type="NCBI Taxonomy" id="472368"/>
    <lineage>
        <taxon>Eukaryota</taxon>
        <taxon>Viridiplantae</taxon>
        <taxon>Streptophyta</taxon>
        <taxon>Embryophyta</taxon>
        <taxon>Tracheophyta</taxon>
        <taxon>Spermatophyta</taxon>
        <taxon>Magnoliopsida</taxon>
        <taxon>eudicotyledons</taxon>
        <taxon>Gunneridae</taxon>
        <taxon>Pentapetalae</taxon>
        <taxon>asterids</taxon>
        <taxon>lamiids</taxon>
        <taxon>Lamiales</taxon>
        <taxon>Gesneriaceae</taxon>
        <taxon>Didymocarpoideae</taxon>
        <taxon>Trichosporeae</taxon>
        <taxon>Loxocarpinae</taxon>
        <taxon>Dorcoceras</taxon>
    </lineage>
</organism>
<keyword evidence="1" id="KW-0540">Nuclease</keyword>
<name>A0A2Z7CWJ0_9LAMI</name>
<dbReference type="AlphaFoldDB" id="A0A2Z7CWJ0"/>
<dbReference type="GO" id="GO:0004527">
    <property type="term" value="F:exonuclease activity"/>
    <property type="evidence" value="ECO:0007669"/>
    <property type="project" value="UniProtKB-KW"/>
</dbReference>
<gene>
    <name evidence="1" type="ORF">F511_35573</name>
</gene>
<dbReference type="EMBL" id="KQ991624">
    <property type="protein sequence ID" value="KZV51450.1"/>
    <property type="molecule type" value="Genomic_DNA"/>
</dbReference>
<keyword evidence="2" id="KW-1185">Reference proteome</keyword>
<keyword evidence="1" id="KW-0269">Exonuclease</keyword>
<sequence length="131" mass="14684">MTSAFLLKEAVTRNYDVSNISRQLSGISDDDISSDVITISSWIRRSAKEKLLTDVKNKGEVELFSAVSYSISSRKLQYIQSQATVIESLATVKLKENQPLRIKDQNQTQRKDKVESAVALKQSYTSCCVSM</sequence>